<reference evidence="1 2" key="1">
    <citation type="submission" date="2018-06" db="EMBL/GenBank/DDBJ databases">
        <title>Comparative genomics reveals the genomic features of Rhizophagus irregularis, R. cerebriforme, R. diaphanum and Gigaspora rosea, and their symbiotic lifestyle signature.</title>
        <authorList>
            <person name="Morin E."/>
            <person name="San Clemente H."/>
            <person name="Chen E.C.H."/>
            <person name="De La Providencia I."/>
            <person name="Hainaut M."/>
            <person name="Kuo A."/>
            <person name="Kohler A."/>
            <person name="Murat C."/>
            <person name="Tang N."/>
            <person name="Roy S."/>
            <person name="Loubradou J."/>
            <person name="Henrissat B."/>
            <person name="Grigoriev I.V."/>
            <person name="Corradi N."/>
            <person name="Roux C."/>
            <person name="Martin F.M."/>
        </authorList>
    </citation>
    <scope>NUCLEOTIDE SEQUENCE [LARGE SCALE GENOMIC DNA]</scope>
    <source>
        <strain evidence="1 2">DAOM 194757</strain>
    </source>
</reference>
<dbReference type="EMBL" id="QKWP01004666">
    <property type="protein sequence ID" value="RIB00263.1"/>
    <property type="molecule type" value="Genomic_DNA"/>
</dbReference>
<comment type="caution">
    <text evidence="1">The sequence shown here is derived from an EMBL/GenBank/DDBJ whole genome shotgun (WGS) entry which is preliminary data.</text>
</comment>
<keyword evidence="2" id="KW-1185">Reference proteome</keyword>
<name>A0A397TYN4_9GLOM</name>
<evidence type="ECO:0000313" key="2">
    <source>
        <dbReference type="Proteomes" id="UP000266673"/>
    </source>
</evidence>
<feature type="non-terminal residue" evidence="1">
    <location>
        <position position="108"/>
    </location>
</feature>
<evidence type="ECO:0000313" key="1">
    <source>
        <dbReference type="EMBL" id="RIB00263.1"/>
    </source>
</evidence>
<dbReference type="Proteomes" id="UP000266673">
    <property type="component" value="Unassembled WGS sequence"/>
</dbReference>
<dbReference type="OrthoDB" id="2442002at2759"/>
<sequence>MDYEISQSSKSANTEQIIDVKPDSPASIAPHTDGNITNLLISPDEQYAVTWRKEDQSVCGWQIKQINEFNQHYEVDCLIDINELYKNEFCKNEPCKDCKHLTEPHVIA</sequence>
<gene>
    <name evidence="1" type="ORF">C2G38_2051785</name>
</gene>
<protein>
    <submittedName>
        <fullName evidence="1">Uncharacterized protein</fullName>
    </submittedName>
</protein>
<organism evidence="1 2">
    <name type="scientific">Gigaspora rosea</name>
    <dbReference type="NCBI Taxonomy" id="44941"/>
    <lineage>
        <taxon>Eukaryota</taxon>
        <taxon>Fungi</taxon>
        <taxon>Fungi incertae sedis</taxon>
        <taxon>Mucoromycota</taxon>
        <taxon>Glomeromycotina</taxon>
        <taxon>Glomeromycetes</taxon>
        <taxon>Diversisporales</taxon>
        <taxon>Gigasporaceae</taxon>
        <taxon>Gigaspora</taxon>
    </lineage>
</organism>
<accession>A0A397TYN4</accession>
<proteinExistence type="predicted"/>
<dbReference type="AlphaFoldDB" id="A0A397TYN4"/>